<evidence type="ECO:0000313" key="4">
    <source>
        <dbReference type="EMBL" id="MFC5864111.1"/>
    </source>
</evidence>
<dbReference type="InterPro" id="IPR002678">
    <property type="entry name" value="DUF34/NIF3"/>
</dbReference>
<evidence type="ECO:0000256" key="3">
    <source>
        <dbReference type="SAM" id="SignalP"/>
    </source>
</evidence>
<dbReference type="InterPro" id="IPR036069">
    <property type="entry name" value="DUF34/NIF3_sf"/>
</dbReference>
<comment type="caution">
    <text evidence="4">The sequence shown here is derived from an EMBL/GenBank/DDBJ whole genome shotgun (WGS) entry which is preliminary data.</text>
</comment>
<accession>A0ABW1EII5</accession>
<organism evidence="4 5">
    <name type="scientific">Acidicapsa dinghuensis</name>
    <dbReference type="NCBI Taxonomy" id="2218256"/>
    <lineage>
        <taxon>Bacteria</taxon>
        <taxon>Pseudomonadati</taxon>
        <taxon>Acidobacteriota</taxon>
        <taxon>Terriglobia</taxon>
        <taxon>Terriglobales</taxon>
        <taxon>Acidobacteriaceae</taxon>
        <taxon>Acidicapsa</taxon>
    </lineage>
</organism>
<name>A0ABW1EII5_9BACT</name>
<dbReference type="Proteomes" id="UP001596091">
    <property type="component" value="Unassembled WGS sequence"/>
</dbReference>
<reference evidence="5" key="1">
    <citation type="journal article" date="2019" name="Int. J. Syst. Evol. Microbiol.">
        <title>The Global Catalogue of Microorganisms (GCM) 10K type strain sequencing project: providing services to taxonomists for standard genome sequencing and annotation.</title>
        <authorList>
            <consortium name="The Broad Institute Genomics Platform"/>
            <consortium name="The Broad Institute Genome Sequencing Center for Infectious Disease"/>
            <person name="Wu L."/>
            <person name="Ma J."/>
        </authorList>
    </citation>
    <scope>NUCLEOTIDE SEQUENCE [LARGE SCALE GENOMIC DNA]</scope>
    <source>
        <strain evidence="5">JCM 4087</strain>
    </source>
</reference>
<dbReference type="SUPFAM" id="SSF102705">
    <property type="entry name" value="NIF3 (NGG1p interacting factor 3)-like"/>
    <property type="match status" value="1"/>
</dbReference>
<dbReference type="Gene3D" id="3.40.1390.30">
    <property type="entry name" value="NIF3 (NGG1p interacting factor 3)-like"/>
    <property type="match status" value="2"/>
</dbReference>
<dbReference type="Pfam" id="PF01784">
    <property type="entry name" value="DUF34_NIF3"/>
    <property type="match status" value="1"/>
</dbReference>
<proteinExistence type="inferred from homology"/>
<keyword evidence="2" id="KW-0479">Metal-binding</keyword>
<dbReference type="RefSeq" id="WP_263340838.1">
    <property type="nucleotide sequence ID" value="NZ_JAGSYH010000006.1"/>
</dbReference>
<keyword evidence="3" id="KW-0732">Signal</keyword>
<protein>
    <submittedName>
        <fullName evidence="4">Nif3-like dinuclear metal center hexameric protein</fullName>
    </submittedName>
</protein>
<evidence type="ECO:0000313" key="5">
    <source>
        <dbReference type="Proteomes" id="UP001596091"/>
    </source>
</evidence>
<gene>
    <name evidence="4" type="ORF">ACFPT7_17525</name>
</gene>
<feature type="chain" id="PRO_5045771371" evidence="3">
    <location>
        <begin position="27"/>
        <end position="301"/>
    </location>
</feature>
<evidence type="ECO:0000256" key="2">
    <source>
        <dbReference type="ARBA" id="ARBA00022723"/>
    </source>
</evidence>
<keyword evidence="5" id="KW-1185">Reference proteome</keyword>
<sequence>MRTTIQFACLLAIAVFSSSTGLVCFAQSGSKPVTASEAIDQIIKATGAEPPPNTVDTIKEGDPATVVTGIVTTFSPTMEVLRKAVADGDNLIVSHEPTFYNHLDERTLFVDDPVYKEKLAYIREHHLVIWRFHDTWHRRRPDGIAEGFVDQLGWKKYENPGPAGDAGFFFTVPPTTVKSLAADLKRKLHASVVRVVGDPNLMVSKIAYAPGAAGEATQVKALERDDVEVLLVGEIPEWETILYARDASQQGRKKVLVLLGHVTSEEPGMENCAKWLKTIFPGMRVDFIPAGEPYWPAGSEQ</sequence>
<evidence type="ECO:0000256" key="1">
    <source>
        <dbReference type="ARBA" id="ARBA00006964"/>
    </source>
</evidence>
<feature type="signal peptide" evidence="3">
    <location>
        <begin position="1"/>
        <end position="26"/>
    </location>
</feature>
<dbReference type="PANTHER" id="PTHR13799">
    <property type="entry name" value="NGG1 INTERACTING FACTOR 3"/>
    <property type="match status" value="1"/>
</dbReference>
<comment type="similarity">
    <text evidence="1">Belongs to the GTP cyclohydrolase I type 2/NIF3 family.</text>
</comment>
<dbReference type="EMBL" id="JBHSPH010000008">
    <property type="protein sequence ID" value="MFC5864111.1"/>
    <property type="molecule type" value="Genomic_DNA"/>
</dbReference>
<dbReference type="PANTHER" id="PTHR13799:SF14">
    <property type="entry name" value="GTP CYCLOHYDROLASE 1 TYPE 2 HOMOLOG"/>
    <property type="match status" value="1"/>
</dbReference>